<dbReference type="PANTHER" id="PTHR45782">
    <property type="entry name" value="MITOCHONDRIAL RIBOSOME-ASSOCIATED GTPASE 1"/>
    <property type="match status" value="1"/>
</dbReference>
<keyword evidence="6" id="KW-1185">Reference proteome</keyword>
<keyword evidence="1" id="KW-0547">Nucleotide-binding</keyword>
<dbReference type="PROSITE" id="PS50234">
    <property type="entry name" value="VWFA"/>
    <property type="match status" value="1"/>
</dbReference>
<dbReference type="OrthoDB" id="269151at2759"/>
<dbReference type="GO" id="GO:0005739">
    <property type="term" value="C:mitochondrion"/>
    <property type="evidence" value="ECO:0007669"/>
    <property type="project" value="TreeGrafter"/>
</dbReference>
<dbReference type="CDD" id="cd01856">
    <property type="entry name" value="YlqF"/>
    <property type="match status" value="1"/>
</dbReference>
<dbReference type="InterPro" id="IPR027417">
    <property type="entry name" value="P-loop_NTPase"/>
</dbReference>
<dbReference type="Pfam" id="PF00092">
    <property type="entry name" value="VWA"/>
    <property type="match status" value="1"/>
</dbReference>
<evidence type="ECO:0000259" key="4">
    <source>
        <dbReference type="PROSITE" id="PS50234"/>
    </source>
</evidence>
<name>K1XVZ6_MARBU</name>
<feature type="region of interest" description="Disordered" evidence="3">
    <location>
        <begin position="536"/>
        <end position="560"/>
    </location>
</feature>
<dbReference type="InterPro" id="IPR036465">
    <property type="entry name" value="vWFA_dom_sf"/>
</dbReference>
<feature type="region of interest" description="Disordered" evidence="3">
    <location>
        <begin position="26"/>
        <end position="57"/>
    </location>
</feature>
<dbReference type="KEGG" id="mbe:MBM_05383"/>
<dbReference type="SUPFAM" id="SSF53300">
    <property type="entry name" value="vWA-like"/>
    <property type="match status" value="1"/>
</dbReference>
<dbReference type="Proteomes" id="UP000006753">
    <property type="component" value="Unassembled WGS sequence"/>
</dbReference>
<evidence type="ECO:0000313" key="6">
    <source>
        <dbReference type="Proteomes" id="UP000006753"/>
    </source>
</evidence>
<protein>
    <recommendedName>
        <fullName evidence="4">VWFA domain-containing protein</fullName>
    </recommendedName>
</protein>
<dbReference type="SMART" id="SM00327">
    <property type="entry name" value="VWA"/>
    <property type="match status" value="1"/>
</dbReference>
<dbReference type="InterPro" id="IPR006073">
    <property type="entry name" value="GTP-bd"/>
</dbReference>
<feature type="region of interest" description="Disordered" evidence="3">
    <location>
        <begin position="573"/>
        <end position="593"/>
    </location>
</feature>
<dbReference type="InterPro" id="IPR023179">
    <property type="entry name" value="GTP-bd_ortho_bundle_sf"/>
</dbReference>
<dbReference type="GO" id="GO:0032543">
    <property type="term" value="P:mitochondrial translation"/>
    <property type="evidence" value="ECO:0007669"/>
    <property type="project" value="TreeGrafter"/>
</dbReference>
<dbReference type="InterPro" id="IPR002035">
    <property type="entry name" value="VWF_A"/>
</dbReference>
<evidence type="ECO:0000256" key="3">
    <source>
        <dbReference type="SAM" id="MobiDB-lite"/>
    </source>
</evidence>
<evidence type="ECO:0000256" key="1">
    <source>
        <dbReference type="ARBA" id="ARBA00022741"/>
    </source>
</evidence>
<dbReference type="GeneID" id="18761318"/>
<dbReference type="eggNOG" id="KOG2485">
    <property type="taxonomic scope" value="Eukaryota"/>
</dbReference>
<feature type="domain" description="VWFA" evidence="4">
    <location>
        <begin position="601"/>
        <end position="771"/>
    </location>
</feature>
<reference evidence="5 6" key="1">
    <citation type="journal article" date="2012" name="BMC Genomics">
        <title>Sequencing the genome of Marssonina brunnea reveals fungus-poplar co-evolution.</title>
        <authorList>
            <person name="Zhu S."/>
            <person name="Cao Y.-Z."/>
            <person name="Jiang C."/>
            <person name="Tan B.-Y."/>
            <person name="Wang Z."/>
            <person name="Feng S."/>
            <person name="Zhang L."/>
            <person name="Su X.-H."/>
            <person name="Brejova B."/>
            <person name="Vinar T."/>
            <person name="Xu M."/>
            <person name="Wang M.-X."/>
            <person name="Zhang S.-G."/>
            <person name="Huang M.-R."/>
            <person name="Wu R."/>
            <person name="Zhou Y."/>
        </authorList>
    </citation>
    <scope>NUCLEOTIDE SEQUENCE [LARGE SCALE GENOMIC DNA]</scope>
    <source>
        <strain evidence="5 6">MB_m1</strain>
    </source>
</reference>
<dbReference type="AlphaFoldDB" id="K1XVZ6"/>
<evidence type="ECO:0000313" key="5">
    <source>
        <dbReference type="EMBL" id="EKD16914.1"/>
    </source>
</evidence>
<feature type="compositionally biased region" description="Acidic residues" evidence="3">
    <location>
        <begin position="35"/>
        <end position="57"/>
    </location>
</feature>
<dbReference type="PANTHER" id="PTHR45782:SF4">
    <property type="entry name" value="MITOCHONDRIAL RIBOSOME-ASSOCIATED GTPASE 1"/>
    <property type="match status" value="1"/>
</dbReference>
<keyword evidence="2" id="KW-0342">GTP-binding</keyword>
<sequence>MRRDRGYQMMIWRWKDERLLRIQSTVSKSSRVNEDGGEDVDEDENEDENGDEDEDEDGMMVMVMVMPFITSTTTTTTTPVNPMAQFVPRPVFPSQLSLPRSYFLGHHASGLAKMKTMLSSIDLIIECRDYRVPLTSRNPLFEQSLAGRERLVIYTKRDLGSKDRPSDRRKEDVIRQWHAPSPILFTDHKSKKDMKIVLDFTKEHAWQRQSLLGSRILVVGMPNVGKSSLLNALRMAGVHKAKAAITGAQPGVTRKIASGVKIVEKDEDKGTEGVYLVDTPGVFVPFVPNAEAMMKLALVGSVKDTIISPVTLCDYLLYHINKQQGGETWYGDYCTPTNEIEELLEGLCRKTGRLGKGGVPDIEAAALWMIQRWRQGSLGHFTLDDVTEDGLINKINEEVGLSFSQARKQVKEAQRARGKARYAAETAAGRRCLSERSMAEDQLRPTEKAGLGARTVSGSPGFRYGILLSNGIGLSPVQLIPLNHSHAYRISTGSSTGASTLSLALWFITDTRSQTEQRLATINHFRKPGYTSFKNRPGMNTFTVSSNEPPPAYTTSPSTQYGPAFEYQIPELAAPTPPQTSTPAPTTPSDEDPYSFLSTFDTTLLIDDSGSMTGRSWREVRQAISTIAPIVTRHDHDGIDVYFMNHKTSCEGSPSEGVAPGGYRGITRAATVHQIFERVRPQGGTPTGSRVHNILKPYLARLEKEIAAGREMKPLNLIVFTDGVPSDDVESVLISAAKKLDILDAPPFQVGVQFFQVGNEEGAKEALEELDDGLGEMVEGGVRDIVDTVTWTGGRSSSDGGNGLTGDGVLKAVLGAVIKRLDRRRASGEVSRR</sequence>
<dbReference type="Gene3D" id="3.40.50.410">
    <property type="entry name" value="von Willebrand factor, type A domain"/>
    <property type="match status" value="1"/>
</dbReference>
<dbReference type="FunFam" id="1.10.1580.10:FF:000009">
    <property type="entry name" value="Mitochondrial GTPase 1"/>
    <property type="match status" value="1"/>
</dbReference>
<accession>K1XVZ6</accession>
<dbReference type="STRING" id="1072389.K1XVZ6"/>
<dbReference type="GO" id="GO:0005525">
    <property type="term" value="F:GTP binding"/>
    <property type="evidence" value="ECO:0007669"/>
    <property type="project" value="UniProtKB-KW"/>
</dbReference>
<dbReference type="Pfam" id="PF01926">
    <property type="entry name" value="MMR_HSR1"/>
    <property type="match status" value="1"/>
</dbReference>
<dbReference type="HOGENOM" id="CLU_340676_0_0_1"/>
<evidence type="ECO:0000256" key="2">
    <source>
        <dbReference type="ARBA" id="ARBA00023134"/>
    </source>
</evidence>
<gene>
    <name evidence="5" type="ORF">MBM_05383</name>
</gene>
<dbReference type="SUPFAM" id="SSF52540">
    <property type="entry name" value="P-loop containing nucleoside triphosphate hydrolases"/>
    <property type="match status" value="2"/>
</dbReference>
<proteinExistence type="predicted"/>
<dbReference type="InParanoid" id="K1XVZ6"/>
<organism evidence="5 6">
    <name type="scientific">Marssonina brunnea f. sp. multigermtubi (strain MB_m1)</name>
    <name type="common">Marssonina leaf spot fungus</name>
    <dbReference type="NCBI Taxonomy" id="1072389"/>
    <lineage>
        <taxon>Eukaryota</taxon>
        <taxon>Fungi</taxon>
        <taxon>Dikarya</taxon>
        <taxon>Ascomycota</taxon>
        <taxon>Pezizomycotina</taxon>
        <taxon>Leotiomycetes</taxon>
        <taxon>Helotiales</taxon>
        <taxon>Drepanopezizaceae</taxon>
        <taxon>Drepanopeziza</taxon>
    </lineage>
</organism>
<dbReference type="Gene3D" id="3.40.50.300">
    <property type="entry name" value="P-loop containing nucleotide triphosphate hydrolases"/>
    <property type="match status" value="1"/>
</dbReference>
<dbReference type="EMBL" id="JH921438">
    <property type="protein sequence ID" value="EKD16914.1"/>
    <property type="molecule type" value="Genomic_DNA"/>
</dbReference>
<dbReference type="Gene3D" id="1.10.1580.10">
    <property type="match status" value="1"/>
</dbReference>
<dbReference type="GO" id="GO:0003924">
    <property type="term" value="F:GTPase activity"/>
    <property type="evidence" value="ECO:0007669"/>
    <property type="project" value="TreeGrafter"/>
</dbReference>